<dbReference type="AlphaFoldDB" id="A0A9D4R6T4"/>
<evidence type="ECO:0000313" key="2">
    <source>
        <dbReference type="EMBL" id="KAH3857236.1"/>
    </source>
</evidence>
<accession>A0A9D4R6T4</accession>
<gene>
    <name evidence="2" type="ORF">DPMN_099842</name>
</gene>
<protein>
    <submittedName>
        <fullName evidence="2">Uncharacterized protein</fullName>
    </submittedName>
</protein>
<proteinExistence type="predicted"/>
<reference evidence="2" key="1">
    <citation type="journal article" date="2019" name="bioRxiv">
        <title>The Genome of the Zebra Mussel, Dreissena polymorpha: A Resource for Invasive Species Research.</title>
        <authorList>
            <person name="McCartney M.A."/>
            <person name="Auch B."/>
            <person name="Kono T."/>
            <person name="Mallez S."/>
            <person name="Zhang Y."/>
            <person name="Obille A."/>
            <person name="Becker A."/>
            <person name="Abrahante J.E."/>
            <person name="Garbe J."/>
            <person name="Badalamenti J.P."/>
            <person name="Herman A."/>
            <person name="Mangelson H."/>
            <person name="Liachko I."/>
            <person name="Sullivan S."/>
            <person name="Sone E.D."/>
            <person name="Koren S."/>
            <person name="Silverstein K.A.T."/>
            <person name="Beckman K.B."/>
            <person name="Gohl D.M."/>
        </authorList>
    </citation>
    <scope>NUCLEOTIDE SEQUENCE</scope>
    <source>
        <strain evidence="2">Duluth1</strain>
        <tissue evidence="2">Whole animal</tissue>
    </source>
</reference>
<keyword evidence="3" id="KW-1185">Reference proteome</keyword>
<reference evidence="2" key="2">
    <citation type="submission" date="2020-11" db="EMBL/GenBank/DDBJ databases">
        <authorList>
            <person name="McCartney M.A."/>
            <person name="Auch B."/>
            <person name="Kono T."/>
            <person name="Mallez S."/>
            <person name="Becker A."/>
            <person name="Gohl D.M."/>
            <person name="Silverstein K.A.T."/>
            <person name="Koren S."/>
            <person name="Bechman K.B."/>
            <person name="Herman A."/>
            <person name="Abrahante J.E."/>
            <person name="Garbe J."/>
        </authorList>
    </citation>
    <scope>NUCLEOTIDE SEQUENCE</scope>
    <source>
        <strain evidence="2">Duluth1</strain>
        <tissue evidence="2">Whole animal</tissue>
    </source>
</reference>
<evidence type="ECO:0000256" key="1">
    <source>
        <dbReference type="SAM" id="Coils"/>
    </source>
</evidence>
<dbReference type="EMBL" id="JAIWYP010000003">
    <property type="protein sequence ID" value="KAH3857236.1"/>
    <property type="molecule type" value="Genomic_DNA"/>
</dbReference>
<name>A0A9D4R6T4_DREPO</name>
<sequence length="287" mass="33039">MPANTGTKIFADKETNNWFKAFIALNVTKEGLTNFVENTMKKVHAALGTCSSYEKAIISLHRFSGPSWKNTKRHDWKSNWWEIAKCFLPPQGYANVSSVQESDFNATTDAELQDYFQALTMLLADPNDRLPLTEFGNLIQEFKQAIKRVKDAAEEDFSEKAKQSLEEGLKRIKEALKDGEQEIRNKIQQADNEITEKMNKATSQIEEMKHDSVQTIYDRTEYCTRQIEQKIGDETKKAEQTITSQIDTLTKSSVKLIEDHTRDRMERIQQKIADKAGEDFERRVEGE</sequence>
<organism evidence="2 3">
    <name type="scientific">Dreissena polymorpha</name>
    <name type="common">Zebra mussel</name>
    <name type="synonym">Mytilus polymorpha</name>
    <dbReference type="NCBI Taxonomy" id="45954"/>
    <lineage>
        <taxon>Eukaryota</taxon>
        <taxon>Metazoa</taxon>
        <taxon>Spiralia</taxon>
        <taxon>Lophotrochozoa</taxon>
        <taxon>Mollusca</taxon>
        <taxon>Bivalvia</taxon>
        <taxon>Autobranchia</taxon>
        <taxon>Heteroconchia</taxon>
        <taxon>Euheterodonta</taxon>
        <taxon>Imparidentia</taxon>
        <taxon>Neoheterodontei</taxon>
        <taxon>Myida</taxon>
        <taxon>Dreissenoidea</taxon>
        <taxon>Dreissenidae</taxon>
        <taxon>Dreissena</taxon>
    </lineage>
</organism>
<dbReference type="Proteomes" id="UP000828390">
    <property type="component" value="Unassembled WGS sequence"/>
</dbReference>
<comment type="caution">
    <text evidence="2">The sequence shown here is derived from an EMBL/GenBank/DDBJ whole genome shotgun (WGS) entry which is preliminary data.</text>
</comment>
<evidence type="ECO:0000313" key="3">
    <source>
        <dbReference type="Proteomes" id="UP000828390"/>
    </source>
</evidence>
<keyword evidence="1" id="KW-0175">Coiled coil</keyword>
<feature type="coiled-coil region" evidence="1">
    <location>
        <begin position="162"/>
        <end position="207"/>
    </location>
</feature>